<evidence type="ECO:0000313" key="15">
    <source>
        <dbReference type="Proteomes" id="UP000199727"/>
    </source>
</evidence>
<dbReference type="GO" id="GO:0005634">
    <property type="term" value="C:nucleus"/>
    <property type="evidence" value="ECO:0007669"/>
    <property type="project" value="UniProtKB-SubCell"/>
</dbReference>
<feature type="region of interest" description="Disordered" evidence="12">
    <location>
        <begin position="393"/>
        <end position="458"/>
    </location>
</feature>
<feature type="binding site" evidence="9">
    <location>
        <position position="495"/>
    </location>
    <ligand>
        <name>Zn(2+)</name>
        <dbReference type="ChEBI" id="CHEBI:29105"/>
        <label>1</label>
    </ligand>
</feature>
<dbReference type="Proteomes" id="UP000199727">
    <property type="component" value="Unassembled WGS sequence"/>
</dbReference>
<feature type="compositionally biased region" description="Basic and acidic residues" evidence="12">
    <location>
        <begin position="193"/>
        <end position="207"/>
    </location>
</feature>
<comment type="caution">
    <text evidence="14">The sequence shown here is derived from an EMBL/GenBank/DDBJ whole genome shotgun (WGS) entry which is preliminary data.</text>
</comment>
<feature type="binding site" evidence="9">
    <location>
        <position position="481"/>
    </location>
    <ligand>
        <name>Zn(2+)</name>
        <dbReference type="ChEBI" id="CHEBI:29105"/>
        <label>2</label>
    </ligand>
</feature>
<dbReference type="SMART" id="SM00249">
    <property type="entry name" value="PHD"/>
    <property type="match status" value="1"/>
</dbReference>
<dbReference type="Pfam" id="PF12998">
    <property type="entry name" value="ING"/>
    <property type="match status" value="2"/>
</dbReference>
<dbReference type="Gene3D" id="6.10.140.1740">
    <property type="match status" value="2"/>
</dbReference>
<comment type="subcellular location">
    <subcellularLocation>
        <location evidence="1 11">Nucleus</location>
    </subcellularLocation>
</comment>
<evidence type="ECO:0000256" key="10">
    <source>
        <dbReference type="PROSITE-ProRule" id="PRU00146"/>
    </source>
</evidence>
<feature type="region of interest" description="Disordered" evidence="12">
    <location>
        <begin position="162"/>
        <end position="243"/>
    </location>
</feature>
<feature type="domain" description="PHD-type" evidence="13">
    <location>
        <begin position="465"/>
        <end position="514"/>
    </location>
</feature>
<comment type="function">
    <text evidence="11">Component of an histone acetyltransferase complex.</text>
</comment>
<comment type="domain">
    <text evidence="11">The PHD-type zinc finger mediates the binding to H3K4me3.</text>
</comment>
<evidence type="ECO:0000256" key="12">
    <source>
        <dbReference type="SAM" id="MobiDB-lite"/>
    </source>
</evidence>
<dbReference type="GO" id="GO:0000785">
    <property type="term" value="C:chromatin"/>
    <property type="evidence" value="ECO:0007669"/>
    <property type="project" value="UniProtKB-ARBA"/>
</dbReference>
<dbReference type="OrthoDB" id="5411773at2759"/>
<dbReference type="InterPro" id="IPR019787">
    <property type="entry name" value="Znf_PHD-finger"/>
</dbReference>
<feature type="site" description="Histone H3K4me3 binding" evidence="8">
    <location>
        <position position="467"/>
    </location>
</feature>
<evidence type="ECO:0000256" key="1">
    <source>
        <dbReference type="ARBA" id="ARBA00004123"/>
    </source>
</evidence>
<feature type="compositionally biased region" description="Basic and acidic residues" evidence="12">
    <location>
        <begin position="165"/>
        <end position="182"/>
    </location>
</feature>
<dbReference type="AlphaFoldDB" id="A0A854Q796"/>
<keyword evidence="7 11" id="KW-0539">Nucleus</keyword>
<dbReference type="PANTHER" id="PTHR10333:SF42">
    <property type="entry name" value="INHIBITOR OF GROWTH PROTEIN 5"/>
    <property type="match status" value="1"/>
</dbReference>
<keyword evidence="6 11" id="KW-0156">Chromatin regulator</keyword>
<dbReference type="GO" id="GO:0008270">
    <property type="term" value="F:zinc ion binding"/>
    <property type="evidence" value="ECO:0007669"/>
    <property type="project" value="UniProtKB-KW"/>
</dbReference>
<dbReference type="CDD" id="cd15505">
    <property type="entry name" value="PHD_ING"/>
    <property type="match status" value="1"/>
</dbReference>
<dbReference type="Gene3D" id="3.30.40.10">
    <property type="entry name" value="Zinc/RING finger domain, C3HC4 (zinc finger)"/>
    <property type="match status" value="1"/>
</dbReference>
<dbReference type="PROSITE" id="PS50016">
    <property type="entry name" value="ZF_PHD_2"/>
    <property type="match status" value="1"/>
</dbReference>
<reference evidence="14 15" key="1">
    <citation type="submission" date="2017-06" db="EMBL/GenBank/DDBJ databases">
        <title>Global population genomics of the pathogenic fungus Cryptococcus neoformans var. grubii.</title>
        <authorList>
            <person name="Cuomo C."/>
            <person name="Litvintseva A."/>
            <person name="Chen Y."/>
            <person name="Young S."/>
            <person name="Zeng Q."/>
            <person name="Chapman S."/>
            <person name="Gujja S."/>
            <person name="Saif S."/>
            <person name="Birren B."/>
        </authorList>
    </citation>
    <scope>NUCLEOTIDE SEQUENCE [LARGE SCALE GENOMIC DNA]</scope>
    <source>
        <strain evidence="14 15">Tu259-1</strain>
    </source>
</reference>
<feature type="binding site" evidence="9">
    <location>
        <position position="470"/>
    </location>
    <ligand>
        <name>Zn(2+)</name>
        <dbReference type="ChEBI" id="CHEBI:29105"/>
        <label>1</label>
    </ligand>
</feature>
<dbReference type="EMBL" id="AMKT01000067">
    <property type="protein sequence ID" value="OXG16521.1"/>
    <property type="molecule type" value="Genomic_DNA"/>
</dbReference>
<dbReference type="GO" id="GO:0006355">
    <property type="term" value="P:regulation of DNA-templated transcription"/>
    <property type="evidence" value="ECO:0007669"/>
    <property type="project" value="TreeGrafter"/>
</dbReference>
<proteinExistence type="inferred from homology"/>
<dbReference type="PROSITE" id="PS01359">
    <property type="entry name" value="ZF_PHD_1"/>
    <property type="match status" value="1"/>
</dbReference>
<keyword evidence="4 10" id="KW-0863">Zinc-finger</keyword>
<feature type="compositionally biased region" description="Polar residues" evidence="12">
    <location>
        <begin position="208"/>
        <end position="229"/>
    </location>
</feature>
<keyword evidence="5 9" id="KW-0862">Zinc</keyword>
<comment type="similarity">
    <text evidence="2 11">Belongs to the ING family.</text>
</comment>
<gene>
    <name evidence="14" type="ORF">C361_04890</name>
</gene>
<feature type="site" description="Histone H3K4me3 binding" evidence="8">
    <location>
        <position position="482"/>
    </location>
</feature>
<dbReference type="InterPro" id="IPR028651">
    <property type="entry name" value="ING_fam"/>
</dbReference>
<evidence type="ECO:0000256" key="3">
    <source>
        <dbReference type="ARBA" id="ARBA00022723"/>
    </source>
</evidence>
<evidence type="ECO:0000259" key="13">
    <source>
        <dbReference type="PROSITE" id="PS50016"/>
    </source>
</evidence>
<feature type="compositionally biased region" description="Low complexity" evidence="12">
    <location>
        <begin position="517"/>
        <end position="527"/>
    </location>
</feature>
<accession>A0A854Q796</accession>
<dbReference type="SUPFAM" id="SSF57903">
    <property type="entry name" value="FYVE/PHD zinc finger"/>
    <property type="match status" value="1"/>
</dbReference>
<feature type="compositionally biased region" description="Basic residues" evidence="12">
    <location>
        <begin position="528"/>
        <end position="538"/>
    </location>
</feature>
<feature type="compositionally biased region" description="Basic and acidic residues" evidence="12">
    <location>
        <begin position="62"/>
        <end position="73"/>
    </location>
</feature>
<evidence type="ECO:0000256" key="8">
    <source>
        <dbReference type="PIRSR" id="PIRSR628651-50"/>
    </source>
</evidence>
<feature type="binding site" evidence="9">
    <location>
        <position position="511"/>
    </location>
    <ligand>
        <name>Zn(2+)</name>
        <dbReference type="ChEBI" id="CHEBI:29105"/>
        <label>2</label>
    </ligand>
</feature>
<evidence type="ECO:0000256" key="2">
    <source>
        <dbReference type="ARBA" id="ARBA00010210"/>
    </source>
</evidence>
<sequence length="538" mass="58306">MTYDITYHTCQQKRHLPTKAACNSIMPRQPPAKRARLSTRAISSVSEQPEVGRSRSVNESPTKLDKGKGKREATITQAQEKQGKQSEEEADATEELEAWQDFAADHYETVEQLPLELHRNFRLLRELDDGTLAQMGTLKKLIRAYVSGRIALERPRSLSTPLEEAALKKNNREEDKKSNREEDSVDVEMAEETLPHHESPQEGEERVNPTSEATAEPTNSAEPSLNPSLTDEKQREPGVPLADGADGLIISCLPESQANVPPRAKFPTLPSSPTAQHNGVVGNDDPNINSVAQAAASQYRSSSIPLRASRPAGPHSLLPEISRLVREIVRTSDEKVAVAIGAYNAVDRHIRALDSALTAQEASILLGLRPSTLPSNAIDEALDVEGGTGKVGIGQLVDGRSRGQGTGDVVGEGEEGEVTLGMGGGGSRKKGKKRKGKPKQRESQGGNEEGKAEENWNIPPDPNEPRYCYCNRVSFGEMIGCDNDECPLEWFHLQCIGLENPPTGKWLCDLCKPKANGHGAGASAGAARKGRVSGGRKR</sequence>
<dbReference type="InterPro" id="IPR024610">
    <property type="entry name" value="ING_N_histone-binding"/>
</dbReference>
<evidence type="ECO:0000313" key="14">
    <source>
        <dbReference type="EMBL" id="OXG16521.1"/>
    </source>
</evidence>
<dbReference type="FunFam" id="3.30.40.10:FF:000016">
    <property type="entry name" value="Inhibitor of growth protein"/>
    <property type="match status" value="1"/>
</dbReference>
<feature type="compositionally biased region" description="Basic residues" evidence="12">
    <location>
        <begin position="427"/>
        <end position="438"/>
    </location>
</feature>
<feature type="site" description="Histone H3K4me3 binding" evidence="8">
    <location>
        <position position="490"/>
    </location>
</feature>
<evidence type="ECO:0000256" key="6">
    <source>
        <dbReference type="ARBA" id="ARBA00022853"/>
    </source>
</evidence>
<evidence type="ECO:0000256" key="4">
    <source>
        <dbReference type="ARBA" id="ARBA00022771"/>
    </source>
</evidence>
<feature type="binding site" evidence="9">
    <location>
        <position position="468"/>
    </location>
    <ligand>
        <name>Zn(2+)</name>
        <dbReference type="ChEBI" id="CHEBI:29105"/>
        <label>1</label>
    </ligand>
</feature>
<feature type="region of interest" description="Disordered" evidence="12">
    <location>
        <begin position="23"/>
        <end position="94"/>
    </location>
</feature>
<dbReference type="InterPro" id="IPR011011">
    <property type="entry name" value="Znf_FYVE_PHD"/>
</dbReference>
<evidence type="ECO:0000256" key="11">
    <source>
        <dbReference type="RuleBase" id="RU361213"/>
    </source>
</evidence>
<feature type="binding site" evidence="9">
    <location>
        <position position="492"/>
    </location>
    <ligand>
        <name>Zn(2+)</name>
        <dbReference type="ChEBI" id="CHEBI:29105"/>
        <label>1</label>
    </ligand>
</feature>
<dbReference type="InterPro" id="IPR001965">
    <property type="entry name" value="Znf_PHD"/>
</dbReference>
<evidence type="ECO:0000256" key="9">
    <source>
        <dbReference type="PIRSR" id="PIRSR628651-51"/>
    </source>
</evidence>
<evidence type="ECO:0000256" key="5">
    <source>
        <dbReference type="ARBA" id="ARBA00022833"/>
    </source>
</evidence>
<dbReference type="GO" id="GO:0006325">
    <property type="term" value="P:chromatin organization"/>
    <property type="evidence" value="ECO:0007669"/>
    <property type="project" value="UniProtKB-KW"/>
</dbReference>
<evidence type="ECO:0000256" key="7">
    <source>
        <dbReference type="ARBA" id="ARBA00023242"/>
    </source>
</evidence>
<feature type="binding site" evidence="9">
    <location>
        <position position="486"/>
    </location>
    <ligand>
        <name>Zn(2+)</name>
        <dbReference type="ChEBI" id="CHEBI:29105"/>
        <label>2</label>
    </ligand>
</feature>
<feature type="region of interest" description="Disordered" evidence="12">
    <location>
        <begin position="517"/>
        <end position="538"/>
    </location>
</feature>
<dbReference type="InterPro" id="IPR019786">
    <property type="entry name" value="Zinc_finger_PHD-type_CS"/>
</dbReference>
<protein>
    <recommendedName>
        <fullName evidence="11">Chromatin modification-related protein</fullName>
    </recommendedName>
</protein>
<comment type="subunit">
    <text evidence="11">Component of an histone acetyltransferase complex. Interacts with H3K4me3 and to a lesser extent with H3K4me2.</text>
</comment>
<feature type="site" description="Histone H3K4me3 binding" evidence="8">
    <location>
        <position position="478"/>
    </location>
</feature>
<organism evidence="14 15">
    <name type="scientific">Cryptococcus neoformans Tu259-1</name>
    <dbReference type="NCBI Taxonomy" id="1230072"/>
    <lineage>
        <taxon>Eukaryota</taxon>
        <taxon>Fungi</taxon>
        <taxon>Dikarya</taxon>
        <taxon>Basidiomycota</taxon>
        <taxon>Agaricomycotina</taxon>
        <taxon>Tremellomycetes</taxon>
        <taxon>Tremellales</taxon>
        <taxon>Cryptococcaceae</taxon>
        <taxon>Cryptococcus</taxon>
        <taxon>Cryptococcus neoformans species complex</taxon>
    </lineage>
</organism>
<feature type="binding site" evidence="9">
    <location>
        <position position="508"/>
    </location>
    <ligand>
        <name>Zn(2+)</name>
        <dbReference type="ChEBI" id="CHEBI:29105"/>
        <label>2</label>
    </ligand>
</feature>
<dbReference type="SMART" id="SM01408">
    <property type="entry name" value="ING"/>
    <property type="match status" value="1"/>
</dbReference>
<name>A0A854Q796_CRYNE</name>
<dbReference type="InterPro" id="IPR013083">
    <property type="entry name" value="Znf_RING/FYVE/PHD"/>
</dbReference>
<dbReference type="PANTHER" id="PTHR10333">
    <property type="entry name" value="INHIBITOR OF GROWTH PROTEIN"/>
    <property type="match status" value="1"/>
</dbReference>
<keyword evidence="3 9" id="KW-0479">Metal-binding</keyword>